<keyword evidence="4 5" id="KW-0472">Membrane</keyword>
<feature type="transmembrane region" description="Helical" evidence="5">
    <location>
        <begin position="110"/>
        <end position="129"/>
    </location>
</feature>
<dbReference type="PANTHER" id="PTHR22773">
    <property type="entry name" value="NADH DEHYDROGENASE"/>
    <property type="match status" value="1"/>
</dbReference>
<proteinExistence type="inferred from homology"/>
<feature type="transmembrane region" description="Helical" evidence="5">
    <location>
        <begin position="250"/>
        <end position="268"/>
    </location>
</feature>
<feature type="transmembrane region" description="Helical" evidence="5">
    <location>
        <begin position="311"/>
        <end position="333"/>
    </location>
</feature>
<organism evidence="7">
    <name type="scientific">freshwater metagenome</name>
    <dbReference type="NCBI Taxonomy" id="449393"/>
    <lineage>
        <taxon>unclassified sequences</taxon>
        <taxon>metagenomes</taxon>
        <taxon>ecological metagenomes</taxon>
    </lineage>
</organism>
<gene>
    <name evidence="7" type="ORF">UFOPK1808_01232</name>
</gene>
<feature type="transmembrane region" description="Helical" evidence="5">
    <location>
        <begin position="16"/>
        <end position="38"/>
    </location>
</feature>
<dbReference type="InterPro" id="IPR010096">
    <property type="entry name" value="NADH-Q_OxRdtase_suN/2"/>
</dbReference>
<feature type="transmembrane region" description="Helical" evidence="5">
    <location>
        <begin position="280"/>
        <end position="299"/>
    </location>
</feature>
<protein>
    <submittedName>
        <fullName evidence="7">Unannotated protein</fullName>
    </submittedName>
</protein>
<accession>A0A6J6HAF6</accession>
<feature type="transmembrane region" description="Helical" evidence="5">
    <location>
        <begin position="141"/>
        <end position="164"/>
    </location>
</feature>
<comment type="subcellular location">
    <subcellularLocation>
        <location evidence="1">Membrane</location>
        <topology evidence="1">Multi-pass membrane protein</topology>
    </subcellularLocation>
</comment>
<evidence type="ECO:0000256" key="3">
    <source>
        <dbReference type="ARBA" id="ARBA00022989"/>
    </source>
</evidence>
<dbReference type="Pfam" id="PF00361">
    <property type="entry name" value="Proton_antipo_M"/>
    <property type="match status" value="1"/>
</dbReference>
<keyword evidence="2 5" id="KW-0812">Transmembrane</keyword>
<evidence type="ECO:0000256" key="5">
    <source>
        <dbReference type="SAM" id="Phobius"/>
    </source>
</evidence>
<keyword evidence="3 5" id="KW-1133">Transmembrane helix</keyword>
<feature type="transmembrane region" description="Helical" evidence="5">
    <location>
        <begin position="58"/>
        <end position="76"/>
    </location>
</feature>
<feature type="transmembrane region" description="Helical" evidence="5">
    <location>
        <begin position="391"/>
        <end position="410"/>
    </location>
</feature>
<dbReference type="InterPro" id="IPR001750">
    <property type="entry name" value="ND/Mrp_TM"/>
</dbReference>
<evidence type="ECO:0000313" key="7">
    <source>
        <dbReference type="EMBL" id="CAB4608829.1"/>
    </source>
</evidence>
<feature type="transmembrane region" description="Helical" evidence="5">
    <location>
        <begin position="345"/>
        <end position="371"/>
    </location>
</feature>
<evidence type="ECO:0000259" key="6">
    <source>
        <dbReference type="Pfam" id="PF00361"/>
    </source>
</evidence>
<evidence type="ECO:0000256" key="4">
    <source>
        <dbReference type="ARBA" id="ARBA00023136"/>
    </source>
</evidence>
<sequence>MLLLLLDLFLSDARKWILTPLASFTLLGAFIPVLTLALNNAGTRQMFDGRFVVDDFSLVMKGLFLLAGYVVVLLAADHIREGDYYQGEFWFLMLSSIMGMVMMASSRDLVSIFVSLEFLSIPAYMLAAWRKRDSRSNEAGIKYYLLGVFASAILLYGMSLLYGVTNSTKLVDIGAALGTNMSAIRAVAVLFVVIGFAFKISAVPFHTWAPDTYQGAPTPVTAFLSVGSKAAGFVALITFVYVGFPGSHEVWQPVFWILSAATMTLGNVMALKQTNIVRMLAYSSIAQGGFILMPLAVAGEAGVAQSALRAIVTYLIVYASTNLGVFAVVMIVARKTRSGEISSYGGLFSYAPGVATVMTLFMASLAGIPPLGGWFGKFAAFQSLVSAGTNWSYALAIIGGVNSVVAFGYYGSILREMWMRPVPDGDTSPVPVQSSLALALGITTFATLLLGVLPGIVIHFGDIAGLAGAFGR</sequence>
<dbReference type="GO" id="GO:0042773">
    <property type="term" value="P:ATP synthesis coupled electron transport"/>
    <property type="evidence" value="ECO:0007669"/>
    <property type="project" value="InterPro"/>
</dbReference>
<reference evidence="7" key="1">
    <citation type="submission" date="2020-05" db="EMBL/GenBank/DDBJ databases">
        <authorList>
            <person name="Chiriac C."/>
            <person name="Salcher M."/>
            <person name="Ghai R."/>
            <person name="Kavagutti S V."/>
        </authorList>
    </citation>
    <scope>NUCLEOTIDE SEQUENCE</scope>
</reference>
<feature type="domain" description="NADH:quinone oxidoreductase/Mrp antiporter transmembrane" evidence="6">
    <location>
        <begin position="106"/>
        <end position="398"/>
    </location>
</feature>
<dbReference type="GO" id="GO:0016020">
    <property type="term" value="C:membrane"/>
    <property type="evidence" value="ECO:0007669"/>
    <property type="project" value="UniProtKB-SubCell"/>
</dbReference>
<evidence type="ECO:0000256" key="2">
    <source>
        <dbReference type="ARBA" id="ARBA00022692"/>
    </source>
</evidence>
<feature type="transmembrane region" description="Helical" evidence="5">
    <location>
        <begin position="220"/>
        <end position="244"/>
    </location>
</feature>
<dbReference type="AlphaFoldDB" id="A0A6J6HAF6"/>
<evidence type="ECO:0000256" key="1">
    <source>
        <dbReference type="ARBA" id="ARBA00004141"/>
    </source>
</evidence>
<name>A0A6J6HAF6_9ZZZZ</name>
<feature type="transmembrane region" description="Helical" evidence="5">
    <location>
        <begin position="184"/>
        <end position="208"/>
    </location>
</feature>
<dbReference type="EMBL" id="CAEZUL010000174">
    <property type="protein sequence ID" value="CAB4608829.1"/>
    <property type="molecule type" value="Genomic_DNA"/>
</dbReference>
<dbReference type="HAMAP" id="MF_00445">
    <property type="entry name" value="NDH1_NuoN_1"/>
    <property type="match status" value="1"/>
</dbReference>
<feature type="transmembrane region" description="Helical" evidence="5">
    <location>
        <begin position="436"/>
        <end position="460"/>
    </location>
</feature>
<dbReference type="GO" id="GO:0008137">
    <property type="term" value="F:NADH dehydrogenase (ubiquinone) activity"/>
    <property type="evidence" value="ECO:0007669"/>
    <property type="project" value="InterPro"/>
</dbReference>
<dbReference type="NCBIfam" id="TIGR01770">
    <property type="entry name" value="NDH_I_N"/>
    <property type="match status" value="1"/>
</dbReference>